<accession>A0A7J6D474</accession>
<dbReference type="GO" id="GO:0005635">
    <property type="term" value="C:nuclear envelope"/>
    <property type="evidence" value="ECO:0007669"/>
    <property type="project" value="TreeGrafter"/>
</dbReference>
<keyword evidence="3" id="KW-0442">Lipid degradation</keyword>
<evidence type="ECO:0000313" key="5">
    <source>
        <dbReference type="EMBL" id="KAF4113934.1"/>
    </source>
</evidence>
<name>A0A7J6D474_9TELE</name>
<dbReference type="EMBL" id="JAAMOB010000005">
    <property type="protein sequence ID" value="KAF4113934.1"/>
    <property type="molecule type" value="Genomic_DNA"/>
</dbReference>
<evidence type="ECO:0000256" key="1">
    <source>
        <dbReference type="ARBA" id="ARBA00022801"/>
    </source>
</evidence>
<dbReference type="GO" id="GO:0005829">
    <property type="term" value="C:cytosol"/>
    <property type="evidence" value="ECO:0007669"/>
    <property type="project" value="TreeGrafter"/>
</dbReference>
<dbReference type="PANTHER" id="PTHR10728">
    <property type="entry name" value="CYTOSOLIC PHOSPHOLIPASE A2"/>
    <property type="match status" value="1"/>
</dbReference>
<proteinExistence type="predicted"/>
<evidence type="ECO:0000256" key="3">
    <source>
        <dbReference type="PROSITE-ProRule" id="PRU00555"/>
    </source>
</evidence>
<dbReference type="PROSITE" id="PS51210">
    <property type="entry name" value="PLA2C"/>
    <property type="match status" value="1"/>
</dbReference>
<gene>
    <name evidence="5" type="ORF">G5714_006479</name>
</gene>
<sequence length="361" mass="41600">MVGLLGSLVQLEKAEPDWSTKLETVTDKIIERLSGPAVSWGDTYEKLKKYYNGKDFFSLTDIWAAMGITTYVKEIDEHTLTDQWDHFSKSSTQWDHPFPIYTVIDKQCKQSEDEKDTVDPWFEISPYEAGYSLCGAFVDTSSFGSQFDNGSKKKLQPEMDMLYLQALCGSALADEVENKKFIWEYIKDPNSPHVEKCYQVLMDLADMNLCVLNGKDPSALHQSIRTTLNELNASKSQLSFPTEKQNLAGEEATKLNMKQHTEDVCNDLSLGFSFWPDVKMWTHIYDCMNQWIWGRNYDFVYNMKDEAVTPTLLKSETRDYEDAGLLLNSPYFSVLRKERNIDLIISLDFSEDNPFMVLYAF</sequence>
<dbReference type="Pfam" id="PF01735">
    <property type="entry name" value="PLA2_B"/>
    <property type="match status" value="1"/>
</dbReference>
<dbReference type="Gene3D" id="3.40.1090.10">
    <property type="entry name" value="Cytosolic phospholipase A2 catalytic domain"/>
    <property type="match status" value="1"/>
</dbReference>
<dbReference type="GO" id="GO:0005654">
    <property type="term" value="C:nucleoplasm"/>
    <property type="evidence" value="ECO:0007669"/>
    <property type="project" value="TreeGrafter"/>
</dbReference>
<keyword evidence="6" id="KW-1185">Reference proteome</keyword>
<dbReference type="Proteomes" id="UP000579812">
    <property type="component" value="Unassembled WGS sequence"/>
</dbReference>
<reference evidence="5 6" key="1">
    <citation type="submission" date="2020-04" db="EMBL/GenBank/DDBJ databases">
        <title>Chromosome-level genome assembly of a cyprinid fish Onychostoma macrolepis by integration of Nanopore Sequencing, Bionano and Hi-C technology.</title>
        <authorList>
            <person name="Wang D."/>
        </authorList>
    </citation>
    <scope>NUCLEOTIDE SEQUENCE [LARGE SCALE GENOMIC DNA]</scope>
    <source>
        <strain evidence="5">SWU-2019</strain>
        <tissue evidence="5">Muscle</tissue>
    </source>
</reference>
<evidence type="ECO:0000313" key="6">
    <source>
        <dbReference type="Proteomes" id="UP000579812"/>
    </source>
</evidence>
<organism evidence="5 6">
    <name type="scientific">Onychostoma macrolepis</name>
    <dbReference type="NCBI Taxonomy" id="369639"/>
    <lineage>
        <taxon>Eukaryota</taxon>
        <taxon>Metazoa</taxon>
        <taxon>Chordata</taxon>
        <taxon>Craniata</taxon>
        <taxon>Vertebrata</taxon>
        <taxon>Euteleostomi</taxon>
        <taxon>Actinopterygii</taxon>
        <taxon>Neopterygii</taxon>
        <taxon>Teleostei</taxon>
        <taxon>Ostariophysi</taxon>
        <taxon>Cypriniformes</taxon>
        <taxon>Cyprinidae</taxon>
        <taxon>Acrossocheilinae</taxon>
        <taxon>Onychostoma</taxon>
    </lineage>
</organism>
<dbReference type="GO" id="GO:0005509">
    <property type="term" value="F:calcium ion binding"/>
    <property type="evidence" value="ECO:0007669"/>
    <property type="project" value="TreeGrafter"/>
</dbReference>
<dbReference type="SUPFAM" id="SSF52151">
    <property type="entry name" value="FabD/lysophospholipase-like"/>
    <property type="match status" value="1"/>
</dbReference>
<protein>
    <recommendedName>
        <fullName evidence="4">PLA2c domain-containing protein</fullName>
    </recommendedName>
</protein>
<evidence type="ECO:0000259" key="4">
    <source>
        <dbReference type="PROSITE" id="PS51210"/>
    </source>
</evidence>
<dbReference type="GO" id="GO:0046475">
    <property type="term" value="P:glycerophospholipid catabolic process"/>
    <property type="evidence" value="ECO:0007669"/>
    <property type="project" value="TreeGrafter"/>
</dbReference>
<dbReference type="AlphaFoldDB" id="A0A7J6D474"/>
<dbReference type="InterPro" id="IPR016035">
    <property type="entry name" value="Acyl_Trfase/lysoPLipase"/>
</dbReference>
<keyword evidence="1 3" id="KW-0378">Hydrolase</keyword>
<keyword evidence="2 3" id="KW-0443">Lipid metabolism</keyword>
<dbReference type="InterPro" id="IPR002642">
    <property type="entry name" value="LysoPLipase_cat_dom"/>
</dbReference>
<evidence type="ECO:0000256" key="2">
    <source>
        <dbReference type="ARBA" id="ARBA00023098"/>
    </source>
</evidence>
<comment type="caution">
    <text evidence="5">The sequence shown here is derived from an EMBL/GenBank/DDBJ whole genome shotgun (WGS) entry which is preliminary data.</text>
</comment>
<dbReference type="GO" id="GO:0005544">
    <property type="term" value="F:calcium-dependent phospholipid binding"/>
    <property type="evidence" value="ECO:0007669"/>
    <property type="project" value="TreeGrafter"/>
</dbReference>
<dbReference type="GO" id="GO:0047498">
    <property type="term" value="F:calcium-dependent phospholipase A2 activity"/>
    <property type="evidence" value="ECO:0007669"/>
    <property type="project" value="TreeGrafter"/>
</dbReference>
<feature type="domain" description="PLA2c" evidence="4">
    <location>
        <begin position="1"/>
        <end position="361"/>
    </location>
</feature>
<dbReference type="PANTHER" id="PTHR10728:SF39">
    <property type="entry name" value="CYTOSOLIC PHOSPHOLIPASE A2 GAMMA"/>
    <property type="match status" value="1"/>
</dbReference>